<name>A0A150SHH4_SORCE</name>
<dbReference type="GO" id="GO:0043565">
    <property type="term" value="F:sequence-specific DNA binding"/>
    <property type="evidence" value="ECO:0007669"/>
    <property type="project" value="TreeGrafter"/>
</dbReference>
<dbReference type="GO" id="GO:0003700">
    <property type="term" value="F:DNA-binding transcription factor activity"/>
    <property type="evidence" value="ECO:0007669"/>
    <property type="project" value="InterPro"/>
</dbReference>
<protein>
    <submittedName>
        <fullName evidence="6">Transcriptional regulator</fullName>
    </submittedName>
</protein>
<evidence type="ECO:0000256" key="4">
    <source>
        <dbReference type="ARBA" id="ARBA00023163"/>
    </source>
</evidence>
<evidence type="ECO:0000259" key="5">
    <source>
        <dbReference type="PROSITE" id="PS50931"/>
    </source>
</evidence>
<organism evidence="6 7">
    <name type="scientific">Sorangium cellulosum</name>
    <name type="common">Polyangium cellulosum</name>
    <dbReference type="NCBI Taxonomy" id="56"/>
    <lineage>
        <taxon>Bacteria</taxon>
        <taxon>Pseudomonadati</taxon>
        <taxon>Myxococcota</taxon>
        <taxon>Polyangia</taxon>
        <taxon>Polyangiales</taxon>
        <taxon>Polyangiaceae</taxon>
        <taxon>Sorangium</taxon>
    </lineage>
</organism>
<dbReference type="Pfam" id="PF00126">
    <property type="entry name" value="HTH_1"/>
    <property type="match status" value="1"/>
</dbReference>
<dbReference type="SUPFAM" id="SSF46785">
    <property type="entry name" value="Winged helix' DNA-binding domain"/>
    <property type="match status" value="1"/>
</dbReference>
<proteinExistence type="inferred from homology"/>
<dbReference type="EMBL" id="JEMC01001549">
    <property type="protein sequence ID" value="KYF96363.1"/>
    <property type="molecule type" value="Genomic_DNA"/>
</dbReference>
<dbReference type="InterPro" id="IPR005119">
    <property type="entry name" value="LysR_subst-bd"/>
</dbReference>
<keyword evidence="3" id="KW-0238">DNA-binding</keyword>
<comment type="caution">
    <text evidence="6">The sequence shown here is derived from an EMBL/GenBank/DDBJ whole genome shotgun (WGS) entry which is preliminary data.</text>
</comment>
<reference evidence="6 7" key="1">
    <citation type="submission" date="2014-02" db="EMBL/GenBank/DDBJ databases">
        <title>The small core and large imbalanced accessory genome model reveals a collaborative survival strategy of Sorangium cellulosum strains in nature.</title>
        <authorList>
            <person name="Han K."/>
            <person name="Peng R."/>
            <person name="Blom J."/>
            <person name="Li Y.-Z."/>
        </authorList>
    </citation>
    <scope>NUCLEOTIDE SEQUENCE [LARGE SCALE GENOMIC DNA]</scope>
    <source>
        <strain evidence="6 7">So0149</strain>
    </source>
</reference>
<dbReference type="PROSITE" id="PS50931">
    <property type="entry name" value="HTH_LYSR"/>
    <property type="match status" value="1"/>
</dbReference>
<dbReference type="Pfam" id="PF03466">
    <property type="entry name" value="LysR_substrate"/>
    <property type="match status" value="1"/>
</dbReference>
<dbReference type="InterPro" id="IPR000847">
    <property type="entry name" value="LysR_HTH_N"/>
</dbReference>
<evidence type="ECO:0000313" key="6">
    <source>
        <dbReference type="EMBL" id="KYF96363.1"/>
    </source>
</evidence>
<keyword evidence="4" id="KW-0804">Transcription</keyword>
<evidence type="ECO:0000256" key="1">
    <source>
        <dbReference type="ARBA" id="ARBA00009437"/>
    </source>
</evidence>
<dbReference type="Gene3D" id="3.40.190.290">
    <property type="match status" value="1"/>
</dbReference>
<dbReference type="AlphaFoldDB" id="A0A150SHH4"/>
<dbReference type="InterPro" id="IPR036390">
    <property type="entry name" value="WH_DNA-bd_sf"/>
</dbReference>
<dbReference type="Proteomes" id="UP000075515">
    <property type="component" value="Unassembled WGS sequence"/>
</dbReference>
<evidence type="ECO:0000256" key="2">
    <source>
        <dbReference type="ARBA" id="ARBA00023015"/>
    </source>
</evidence>
<gene>
    <name evidence="6" type="ORF">BE18_25470</name>
</gene>
<sequence length="315" mass="34739">MDAQIDLDLNDAALLVRVVRARSFSAAARERGVPVSTVSRRIARLESALGVRLLERTTRRLRLTDAGRAYFGHAERAIDDLAQGTHHVRELQSEPRGRVRIVAPVSLGAAVASAVCTYLAKHPRVSVDLEIDSRRVDLLAGSFDIAIVPGKVDDTTDFVARELWRATRKLLYASPRYLEARGVPQRVEDLARHDCIALHATEGMATWTLGQGRRRRRFAFEPRFYVSESSAAYRATLAGIGIAMLPEVFCAEDVAAKRLVRVLKGYEAEAGGVSLVYRAHRALTAAVRTCVDHLLGELPATDPARAGRGRREGRR</sequence>
<dbReference type="Gene3D" id="1.10.10.10">
    <property type="entry name" value="Winged helix-like DNA-binding domain superfamily/Winged helix DNA-binding domain"/>
    <property type="match status" value="1"/>
</dbReference>
<comment type="similarity">
    <text evidence="1">Belongs to the LysR transcriptional regulatory family.</text>
</comment>
<dbReference type="GO" id="GO:0006351">
    <property type="term" value="P:DNA-templated transcription"/>
    <property type="evidence" value="ECO:0007669"/>
    <property type="project" value="TreeGrafter"/>
</dbReference>
<evidence type="ECO:0000256" key="3">
    <source>
        <dbReference type="ARBA" id="ARBA00023125"/>
    </source>
</evidence>
<dbReference type="PANTHER" id="PTHR30537:SF5">
    <property type="entry name" value="HTH-TYPE TRANSCRIPTIONAL ACTIVATOR TTDR-RELATED"/>
    <property type="match status" value="1"/>
</dbReference>
<dbReference type="InterPro" id="IPR036388">
    <property type="entry name" value="WH-like_DNA-bd_sf"/>
</dbReference>
<dbReference type="FunFam" id="1.10.10.10:FF:000001">
    <property type="entry name" value="LysR family transcriptional regulator"/>
    <property type="match status" value="1"/>
</dbReference>
<dbReference type="InterPro" id="IPR058163">
    <property type="entry name" value="LysR-type_TF_proteobact-type"/>
</dbReference>
<evidence type="ECO:0000313" key="7">
    <source>
        <dbReference type="Proteomes" id="UP000075515"/>
    </source>
</evidence>
<keyword evidence="2" id="KW-0805">Transcription regulation</keyword>
<dbReference type="PANTHER" id="PTHR30537">
    <property type="entry name" value="HTH-TYPE TRANSCRIPTIONAL REGULATOR"/>
    <property type="match status" value="1"/>
</dbReference>
<accession>A0A150SHH4</accession>
<feature type="domain" description="HTH lysR-type" evidence="5">
    <location>
        <begin position="7"/>
        <end position="64"/>
    </location>
</feature>
<dbReference type="CDD" id="cd08422">
    <property type="entry name" value="PBP2_CrgA_like"/>
    <property type="match status" value="1"/>
</dbReference>
<dbReference type="SUPFAM" id="SSF53850">
    <property type="entry name" value="Periplasmic binding protein-like II"/>
    <property type="match status" value="1"/>
</dbReference>